<keyword evidence="2 4" id="KW-0862">Zinc</keyword>
<feature type="domain" description="LIM zinc-binding" evidence="5">
    <location>
        <begin position="1"/>
        <end position="60"/>
    </location>
</feature>
<evidence type="ECO:0000313" key="6">
    <source>
        <dbReference type="EMBL" id="PIK59457.1"/>
    </source>
</evidence>
<dbReference type="PANTHER" id="PTHR46074">
    <property type="entry name" value="CYSTEINE-RICH PROTEIN CRIP FAMILY MEMBER"/>
    <property type="match status" value="1"/>
</dbReference>
<evidence type="ECO:0000256" key="3">
    <source>
        <dbReference type="ARBA" id="ARBA00023038"/>
    </source>
</evidence>
<evidence type="ECO:0000259" key="5">
    <source>
        <dbReference type="PROSITE" id="PS50023"/>
    </source>
</evidence>
<dbReference type="OrthoDB" id="25654at2759"/>
<dbReference type="STRING" id="307972.A0A2G8LGT3"/>
<dbReference type="EMBL" id="MRZV01000082">
    <property type="protein sequence ID" value="PIK59457.1"/>
    <property type="molecule type" value="Genomic_DNA"/>
</dbReference>
<dbReference type="GO" id="GO:0046872">
    <property type="term" value="F:metal ion binding"/>
    <property type="evidence" value="ECO:0007669"/>
    <property type="project" value="UniProtKB-KW"/>
</dbReference>
<dbReference type="Pfam" id="PF00412">
    <property type="entry name" value="LIM"/>
    <property type="match status" value="1"/>
</dbReference>
<dbReference type="AlphaFoldDB" id="A0A2G8LGT3"/>
<dbReference type="SUPFAM" id="SSF57716">
    <property type="entry name" value="Glucocorticoid receptor-like (DNA-binding domain)"/>
    <property type="match status" value="1"/>
</dbReference>
<name>A0A2G8LGT3_STIJA</name>
<evidence type="ECO:0000256" key="2">
    <source>
        <dbReference type="ARBA" id="ARBA00022833"/>
    </source>
</evidence>
<dbReference type="PANTHER" id="PTHR46074:SF5">
    <property type="entry name" value="LIM DOMAIN-CONTAINING PROTEIN C"/>
    <property type="match status" value="1"/>
</dbReference>
<comment type="caution">
    <text evidence="6">The sequence shown here is derived from an EMBL/GenBank/DDBJ whole genome shotgun (WGS) entry which is preliminary data.</text>
</comment>
<dbReference type="SMART" id="SM00132">
    <property type="entry name" value="LIM"/>
    <property type="match status" value="1"/>
</dbReference>
<accession>A0A2G8LGT3</accession>
<organism evidence="6 7">
    <name type="scientific">Stichopus japonicus</name>
    <name type="common">Sea cucumber</name>
    <dbReference type="NCBI Taxonomy" id="307972"/>
    <lineage>
        <taxon>Eukaryota</taxon>
        <taxon>Metazoa</taxon>
        <taxon>Echinodermata</taxon>
        <taxon>Eleutherozoa</taxon>
        <taxon>Echinozoa</taxon>
        <taxon>Holothuroidea</taxon>
        <taxon>Aspidochirotacea</taxon>
        <taxon>Aspidochirotida</taxon>
        <taxon>Stichopodidae</taxon>
        <taxon>Apostichopus</taxon>
    </lineage>
</organism>
<evidence type="ECO:0000256" key="1">
    <source>
        <dbReference type="ARBA" id="ARBA00022723"/>
    </source>
</evidence>
<evidence type="ECO:0000256" key="4">
    <source>
        <dbReference type="PROSITE-ProRule" id="PRU00125"/>
    </source>
</evidence>
<sequence length="75" mass="8289">MPCNFFPIYLTAEKYTAMGKDWHRGCFKCTECKSSIAQGAESVHLGKPYCKTCYAKVHGPKGVHSSGASQSYVHK</sequence>
<proteinExistence type="predicted"/>
<keyword evidence="7" id="KW-1185">Reference proteome</keyword>
<gene>
    <name evidence="6" type="ORF">BSL78_03601</name>
</gene>
<evidence type="ECO:0000313" key="7">
    <source>
        <dbReference type="Proteomes" id="UP000230750"/>
    </source>
</evidence>
<dbReference type="Proteomes" id="UP000230750">
    <property type="component" value="Unassembled WGS sequence"/>
</dbReference>
<dbReference type="InterPro" id="IPR001781">
    <property type="entry name" value="Znf_LIM"/>
</dbReference>
<reference evidence="6 7" key="1">
    <citation type="journal article" date="2017" name="PLoS Biol.">
        <title>The sea cucumber genome provides insights into morphological evolution and visceral regeneration.</title>
        <authorList>
            <person name="Zhang X."/>
            <person name="Sun L."/>
            <person name="Yuan J."/>
            <person name="Sun Y."/>
            <person name="Gao Y."/>
            <person name="Zhang L."/>
            <person name="Li S."/>
            <person name="Dai H."/>
            <person name="Hamel J.F."/>
            <person name="Liu C."/>
            <person name="Yu Y."/>
            <person name="Liu S."/>
            <person name="Lin W."/>
            <person name="Guo K."/>
            <person name="Jin S."/>
            <person name="Xu P."/>
            <person name="Storey K.B."/>
            <person name="Huan P."/>
            <person name="Zhang T."/>
            <person name="Zhou Y."/>
            <person name="Zhang J."/>
            <person name="Lin C."/>
            <person name="Li X."/>
            <person name="Xing L."/>
            <person name="Huo D."/>
            <person name="Sun M."/>
            <person name="Wang L."/>
            <person name="Mercier A."/>
            <person name="Li F."/>
            <person name="Yang H."/>
            <person name="Xiang J."/>
        </authorList>
    </citation>
    <scope>NUCLEOTIDE SEQUENCE [LARGE SCALE GENOMIC DNA]</scope>
    <source>
        <strain evidence="6">Shaxun</strain>
        <tissue evidence="6">Muscle</tissue>
    </source>
</reference>
<dbReference type="Gene3D" id="2.10.110.10">
    <property type="entry name" value="Cysteine Rich Protein"/>
    <property type="match status" value="1"/>
</dbReference>
<keyword evidence="3 4" id="KW-0440">LIM domain</keyword>
<protein>
    <recommendedName>
        <fullName evidence="5">LIM zinc-binding domain-containing protein</fullName>
    </recommendedName>
</protein>
<dbReference type="PROSITE" id="PS50023">
    <property type="entry name" value="LIM_DOMAIN_2"/>
    <property type="match status" value="1"/>
</dbReference>
<keyword evidence="1 4" id="KW-0479">Metal-binding</keyword>